<evidence type="ECO:0000313" key="4">
    <source>
        <dbReference type="Proteomes" id="UP000016801"/>
    </source>
</evidence>
<dbReference type="AlphaFoldDB" id="M1WIV2"/>
<protein>
    <recommendedName>
        <fullName evidence="2">LysM domain-containing protein</fullName>
    </recommendedName>
</protein>
<evidence type="ECO:0000259" key="2">
    <source>
        <dbReference type="PROSITE" id="PS51782"/>
    </source>
</evidence>
<keyword evidence="1" id="KW-0732">Signal</keyword>
<accession>M1WIV2</accession>
<dbReference type="CDD" id="cd00118">
    <property type="entry name" value="LysM"/>
    <property type="match status" value="1"/>
</dbReference>
<evidence type="ECO:0000313" key="3">
    <source>
        <dbReference type="EMBL" id="CCE35195.1"/>
    </source>
</evidence>
<dbReference type="Proteomes" id="UP000016801">
    <property type="component" value="Unassembled WGS sequence"/>
</dbReference>
<evidence type="ECO:0000256" key="1">
    <source>
        <dbReference type="SAM" id="SignalP"/>
    </source>
</evidence>
<name>M1WIV2_CLAP2</name>
<feature type="domain" description="LysM" evidence="2">
    <location>
        <begin position="32"/>
        <end position="78"/>
    </location>
</feature>
<dbReference type="InterPro" id="IPR018392">
    <property type="entry name" value="LysM"/>
</dbReference>
<dbReference type="EMBL" id="CAGA01000189">
    <property type="protein sequence ID" value="CCE35195.1"/>
    <property type="molecule type" value="Genomic_DNA"/>
</dbReference>
<dbReference type="PROSITE" id="PS51782">
    <property type="entry name" value="LYSM"/>
    <property type="match status" value="1"/>
</dbReference>
<dbReference type="OrthoDB" id="2107166at2759"/>
<dbReference type="HOGENOM" id="CLU_2573783_0_0_1"/>
<dbReference type="eggNOG" id="ENOG502R6P6">
    <property type="taxonomic scope" value="Eukaryota"/>
</dbReference>
<dbReference type="PhylomeDB" id="M1WIV2"/>
<feature type="signal peptide" evidence="1">
    <location>
        <begin position="1"/>
        <end position="17"/>
    </location>
</feature>
<sequence>MRFTALAVTAFAALAAANKRGCRHDHKNPGYGWYWVVQGDNLNAIAKDLGDDAQAIQDRNIAKIPDVYRMSYGFTIYVKCPEVSYNRQSDI</sequence>
<reference evidence="3 4" key="1">
    <citation type="journal article" date="2013" name="PLoS Genet.">
        <title>Plant-symbiotic fungi as chemical engineers: Multi-genome analysis of the Clavicipitaceae reveals dynamics of alkaloid loci.</title>
        <authorList>
            <person name="Schardl C.L."/>
            <person name="Young C.A."/>
            <person name="Hesse U."/>
            <person name="Amyotte S.G."/>
            <person name="Andreeva K."/>
            <person name="Calie P.J."/>
            <person name="Fleetwood D.J."/>
            <person name="Haws D.C."/>
            <person name="Moore N."/>
            <person name="Oeser B."/>
            <person name="Panaccione D.G."/>
            <person name="Schweri K.K."/>
            <person name="Voisey C.R."/>
            <person name="Farman M.L."/>
            <person name="Jaromczyk J.W."/>
            <person name="Roe B.A."/>
            <person name="O'Sullivan D.M."/>
            <person name="Scott B."/>
            <person name="Tudzynski P."/>
            <person name="An Z."/>
            <person name="Arnaoudova E.G."/>
            <person name="Bullock C.T."/>
            <person name="Charlton N.D."/>
            <person name="Chen L."/>
            <person name="Cox M."/>
            <person name="Dinkins R.D."/>
            <person name="Florea S."/>
            <person name="Glenn A.E."/>
            <person name="Gordon A."/>
            <person name="Gueldener U."/>
            <person name="Harris D.R."/>
            <person name="Hollin W."/>
            <person name="Jaromczyk J."/>
            <person name="Johnson R.D."/>
            <person name="Khan A.K."/>
            <person name="Leistner E."/>
            <person name="Leuchtmann A."/>
            <person name="Li C."/>
            <person name="Liu J."/>
            <person name="Liu J."/>
            <person name="Liu M."/>
            <person name="Mace W."/>
            <person name="Machado C."/>
            <person name="Nagabhyru P."/>
            <person name="Pan J."/>
            <person name="Schmid J."/>
            <person name="Sugawara K."/>
            <person name="Steiner U."/>
            <person name="Takach J.E."/>
            <person name="Tanaka E."/>
            <person name="Webb J.S."/>
            <person name="Wilson E.V."/>
            <person name="Wiseman J.L."/>
            <person name="Yoshida R."/>
            <person name="Zeng Z."/>
        </authorList>
    </citation>
    <scope>NUCLEOTIDE SEQUENCE [LARGE SCALE GENOMIC DNA]</scope>
    <source>
        <strain evidence="3 4">20.1</strain>
    </source>
</reference>
<proteinExistence type="predicted"/>
<dbReference type="VEuPathDB" id="FungiDB:CPUR_02126"/>
<feature type="chain" id="PRO_5004018766" description="LysM domain-containing protein" evidence="1">
    <location>
        <begin position="18"/>
        <end position="91"/>
    </location>
</feature>
<keyword evidence="4" id="KW-1185">Reference proteome</keyword>
<organism evidence="3 4">
    <name type="scientific">Claviceps purpurea (strain 20.1)</name>
    <name type="common">Ergot fungus</name>
    <name type="synonym">Sphacelia segetum</name>
    <dbReference type="NCBI Taxonomy" id="1111077"/>
    <lineage>
        <taxon>Eukaryota</taxon>
        <taxon>Fungi</taxon>
        <taxon>Dikarya</taxon>
        <taxon>Ascomycota</taxon>
        <taxon>Pezizomycotina</taxon>
        <taxon>Sordariomycetes</taxon>
        <taxon>Hypocreomycetidae</taxon>
        <taxon>Hypocreales</taxon>
        <taxon>Clavicipitaceae</taxon>
        <taxon>Claviceps</taxon>
    </lineage>
</organism>
<gene>
    <name evidence="3" type="ORF">CPUR_02126</name>
</gene>
<comment type="caution">
    <text evidence="3">The sequence shown here is derived from an EMBL/GenBank/DDBJ whole genome shotgun (WGS) entry which is preliminary data.</text>
</comment>